<reference evidence="1" key="1">
    <citation type="journal article" date="2022" name="Int. J. Mol. Sci.">
        <title>Draft Genome of Tanacetum Coccineum: Genomic Comparison of Closely Related Tanacetum-Family Plants.</title>
        <authorList>
            <person name="Yamashiro T."/>
            <person name="Shiraishi A."/>
            <person name="Nakayama K."/>
            <person name="Satake H."/>
        </authorList>
    </citation>
    <scope>NUCLEOTIDE SEQUENCE</scope>
</reference>
<keyword evidence="2" id="KW-1185">Reference proteome</keyword>
<organism evidence="1 2">
    <name type="scientific">Tanacetum coccineum</name>
    <dbReference type="NCBI Taxonomy" id="301880"/>
    <lineage>
        <taxon>Eukaryota</taxon>
        <taxon>Viridiplantae</taxon>
        <taxon>Streptophyta</taxon>
        <taxon>Embryophyta</taxon>
        <taxon>Tracheophyta</taxon>
        <taxon>Spermatophyta</taxon>
        <taxon>Magnoliopsida</taxon>
        <taxon>eudicotyledons</taxon>
        <taxon>Gunneridae</taxon>
        <taxon>Pentapetalae</taxon>
        <taxon>asterids</taxon>
        <taxon>campanulids</taxon>
        <taxon>Asterales</taxon>
        <taxon>Asteraceae</taxon>
        <taxon>Asteroideae</taxon>
        <taxon>Anthemideae</taxon>
        <taxon>Anthemidinae</taxon>
        <taxon>Tanacetum</taxon>
    </lineage>
</organism>
<dbReference type="Proteomes" id="UP001151760">
    <property type="component" value="Unassembled WGS sequence"/>
</dbReference>
<dbReference type="EMBL" id="BQNB010018678">
    <property type="protein sequence ID" value="GJT77053.1"/>
    <property type="molecule type" value="Genomic_DNA"/>
</dbReference>
<evidence type="ECO:0000313" key="2">
    <source>
        <dbReference type="Proteomes" id="UP001151760"/>
    </source>
</evidence>
<protein>
    <submittedName>
        <fullName evidence="1">Uncharacterized protein</fullName>
    </submittedName>
</protein>
<evidence type="ECO:0000313" key="1">
    <source>
        <dbReference type="EMBL" id="GJT77053.1"/>
    </source>
</evidence>
<gene>
    <name evidence="1" type="ORF">Tco_1043778</name>
</gene>
<accession>A0ABQ5GN19</accession>
<name>A0ABQ5GN19_9ASTR</name>
<comment type="caution">
    <text evidence="1">The sequence shown here is derived from an EMBL/GenBank/DDBJ whole genome shotgun (WGS) entry which is preliminary data.</text>
</comment>
<proteinExistence type="predicted"/>
<reference evidence="1" key="2">
    <citation type="submission" date="2022-01" db="EMBL/GenBank/DDBJ databases">
        <authorList>
            <person name="Yamashiro T."/>
            <person name="Shiraishi A."/>
            <person name="Satake H."/>
            <person name="Nakayama K."/>
        </authorList>
    </citation>
    <scope>NUCLEOTIDE SEQUENCE</scope>
</reference>
<sequence length="186" mass="21392">MCVFDFISKCCLRKAFTRSPIQYKEYLSEFWYTTTALENSKVYFSIPSGGMHGVLGVNTFRKAIGANYLAKSSDYADPPSIEIVRPWFAIIRYGKDVPAKDYAMIFWEDLLNKLKEKTKEKDIPYIRFISLLLMQRLQDSYNDDNLTIYPTQTFSANNLALKANQPEGPPFTAHMLAIDTGMHKED</sequence>